<evidence type="ECO:0000259" key="5">
    <source>
        <dbReference type="Pfam" id="PF00535"/>
    </source>
</evidence>
<dbReference type="InterPro" id="IPR029044">
    <property type="entry name" value="Nucleotide-diphossugar_trans"/>
</dbReference>
<reference evidence="6 7" key="1">
    <citation type="submission" date="2015-09" db="EMBL/GenBank/DDBJ databases">
        <title>Draft genome sequence of Kouleothrix aurantiaca JCM 19913.</title>
        <authorList>
            <person name="Hemp J."/>
        </authorList>
    </citation>
    <scope>NUCLEOTIDE SEQUENCE [LARGE SCALE GENOMIC DNA]</scope>
    <source>
        <strain evidence="6 7">COM-B</strain>
    </source>
</reference>
<evidence type="ECO:0000256" key="3">
    <source>
        <dbReference type="ARBA" id="ARBA00022676"/>
    </source>
</evidence>
<gene>
    <name evidence="6" type="ORF">SE17_06750</name>
</gene>
<dbReference type="AlphaFoldDB" id="A0A0P9FL35"/>
<dbReference type="PANTHER" id="PTHR43179">
    <property type="entry name" value="RHAMNOSYLTRANSFERASE WBBL"/>
    <property type="match status" value="1"/>
</dbReference>
<comment type="similarity">
    <text evidence="2">Belongs to the glycosyltransferase 2 family.</text>
</comment>
<evidence type="ECO:0000256" key="1">
    <source>
        <dbReference type="ARBA" id="ARBA00004776"/>
    </source>
</evidence>
<dbReference type="GO" id="GO:0016757">
    <property type="term" value="F:glycosyltransferase activity"/>
    <property type="evidence" value="ECO:0007669"/>
    <property type="project" value="UniProtKB-KW"/>
</dbReference>
<dbReference type="PATRIC" id="fig|186479.3.peg.1899"/>
<organism evidence="6 7">
    <name type="scientific">Kouleothrix aurantiaca</name>
    <dbReference type="NCBI Taxonomy" id="186479"/>
    <lineage>
        <taxon>Bacteria</taxon>
        <taxon>Bacillati</taxon>
        <taxon>Chloroflexota</taxon>
        <taxon>Chloroflexia</taxon>
        <taxon>Chloroflexales</taxon>
        <taxon>Roseiflexineae</taxon>
        <taxon>Roseiflexaceae</taxon>
        <taxon>Kouleothrix</taxon>
    </lineage>
</organism>
<dbReference type="Gene3D" id="3.90.550.10">
    <property type="entry name" value="Spore Coat Polysaccharide Biosynthesis Protein SpsA, Chain A"/>
    <property type="match status" value="1"/>
</dbReference>
<keyword evidence="4 6" id="KW-0808">Transferase</keyword>
<name>A0A0P9FL35_9CHLR</name>
<dbReference type="Proteomes" id="UP000050509">
    <property type="component" value="Unassembled WGS sequence"/>
</dbReference>
<comment type="caution">
    <text evidence="6">The sequence shown here is derived from an EMBL/GenBank/DDBJ whole genome shotgun (WGS) entry which is preliminary data.</text>
</comment>
<proteinExistence type="inferred from homology"/>
<dbReference type="PANTHER" id="PTHR43179:SF12">
    <property type="entry name" value="GALACTOFURANOSYLTRANSFERASE GLFT2"/>
    <property type="match status" value="1"/>
</dbReference>
<evidence type="ECO:0000256" key="2">
    <source>
        <dbReference type="ARBA" id="ARBA00006739"/>
    </source>
</evidence>
<dbReference type="EMBL" id="LJCR01000147">
    <property type="protein sequence ID" value="KPV53932.1"/>
    <property type="molecule type" value="Genomic_DNA"/>
</dbReference>
<protein>
    <submittedName>
        <fullName evidence="6">Glycosyl transferase</fullName>
    </submittedName>
</protein>
<comment type="pathway">
    <text evidence="1">Cell wall biogenesis; cell wall polysaccharide biosynthesis.</text>
</comment>
<dbReference type="CDD" id="cd04186">
    <property type="entry name" value="GT_2_like_c"/>
    <property type="match status" value="1"/>
</dbReference>
<dbReference type="Pfam" id="PF00535">
    <property type="entry name" value="Glycos_transf_2"/>
    <property type="match status" value="1"/>
</dbReference>
<evidence type="ECO:0000313" key="6">
    <source>
        <dbReference type="EMBL" id="KPV53932.1"/>
    </source>
</evidence>
<keyword evidence="3" id="KW-0328">Glycosyltransferase</keyword>
<sequence>MIDIIIPNYNGAAFLPTCLDALRRQTRRDFCVVVVDDGSTDDSRELLRRHYPEVQVIALPQNRGLAVAVNAAFDATGGEYVVLLNNDTEVQPRWLEQLVGALDRFPEYAFAASKLMLFDRREFIHSAGDFYRTDGVPGNRGVWQHDAPQFSVMQEVFGPCAGAAAYRRQALEALSERGKVLDEDLVMYCEDVDLNLRARLRGLRTVFVPQAVVYHRLSATGGGKLASYYCGRNFILVWAKNMPGALIRRHWPRFLFAQLRFTVAALLHVREEAARARLRGQLAGIVALPLFLRKRLNRFAHTTTPELASTLTS</sequence>
<feature type="domain" description="Glycosyltransferase 2-like" evidence="5">
    <location>
        <begin position="4"/>
        <end position="173"/>
    </location>
</feature>
<evidence type="ECO:0000256" key="4">
    <source>
        <dbReference type="ARBA" id="ARBA00022679"/>
    </source>
</evidence>
<keyword evidence="7" id="KW-1185">Reference proteome</keyword>
<accession>A0A0P9FL35</accession>
<dbReference type="InterPro" id="IPR001173">
    <property type="entry name" value="Glyco_trans_2-like"/>
</dbReference>
<evidence type="ECO:0000313" key="7">
    <source>
        <dbReference type="Proteomes" id="UP000050509"/>
    </source>
</evidence>
<dbReference type="SUPFAM" id="SSF53448">
    <property type="entry name" value="Nucleotide-diphospho-sugar transferases"/>
    <property type="match status" value="1"/>
</dbReference>